<protein>
    <submittedName>
        <fullName evidence="2">Uncharacterized protein</fullName>
    </submittedName>
</protein>
<dbReference type="AlphaFoldDB" id="A0A4Z2HIN4"/>
<gene>
    <name evidence="2" type="ORF">EYF80_024998</name>
</gene>
<proteinExistence type="predicted"/>
<reference evidence="2 3" key="1">
    <citation type="submission" date="2019-03" db="EMBL/GenBank/DDBJ databases">
        <title>First draft genome of Liparis tanakae, snailfish: a comprehensive survey of snailfish specific genes.</title>
        <authorList>
            <person name="Kim W."/>
            <person name="Song I."/>
            <person name="Jeong J.-H."/>
            <person name="Kim D."/>
            <person name="Kim S."/>
            <person name="Ryu S."/>
            <person name="Song J.Y."/>
            <person name="Lee S.K."/>
        </authorList>
    </citation>
    <scope>NUCLEOTIDE SEQUENCE [LARGE SCALE GENOMIC DNA]</scope>
    <source>
        <tissue evidence="2">Muscle</tissue>
    </source>
</reference>
<dbReference type="EMBL" id="SRLO01000246">
    <property type="protein sequence ID" value="TNN64803.1"/>
    <property type="molecule type" value="Genomic_DNA"/>
</dbReference>
<comment type="caution">
    <text evidence="2">The sequence shown here is derived from an EMBL/GenBank/DDBJ whole genome shotgun (WGS) entry which is preliminary data.</text>
</comment>
<sequence length="215" mass="22969">MLAAQRSGGNKHRPKMEVRDGRVEPVDLGGQIGQEKLQLAEEGEVVGGDVGVWAAADIVLYEPVGVQGTQDAQHVQVRLGVEHVVDDTLEREEGESHLKEIHPLTSRSRMNYNRTECDGGTLTLKSKLEAVGDPAVGRAALAVAVEFAQAVAVAELLEVLVGAVNPTSTEVLHYAYRGGGEAVFIRMKSGQVALQGPNGPNHIPSCHNAIGLRRF</sequence>
<name>A0A4Z2HIN4_9TELE</name>
<keyword evidence="3" id="KW-1185">Reference proteome</keyword>
<feature type="region of interest" description="Disordered" evidence="1">
    <location>
        <begin position="1"/>
        <end position="20"/>
    </location>
</feature>
<evidence type="ECO:0000313" key="2">
    <source>
        <dbReference type="EMBL" id="TNN64803.1"/>
    </source>
</evidence>
<dbReference type="Proteomes" id="UP000314294">
    <property type="component" value="Unassembled WGS sequence"/>
</dbReference>
<evidence type="ECO:0000256" key="1">
    <source>
        <dbReference type="SAM" id="MobiDB-lite"/>
    </source>
</evidence>
<organism evidence="2 3">
    <name type="scientific">Liparis tanakae</name>
    <name type="common">Tanaka's snailfish</name>
    <dbReference type="NCBI Taxonomy" id="230148"/>
    <lineage>
        <taxon>Eukaryota</taxon>
        <taxon>Metazoa</taxon>
        <taxon>Chordata</taxon>
        <taxon>Craniata</taxon>
        <taxon>Vertebrata</taxon>
        <taxon>Euteleostomi</taxon>
        <taxon>Actinopterygii</taxon>
        <taxon>Neopterygii</taxon>
        <taxon>Teleostei</taxon>
        <taxon>Neoteleostei</taxon>
        <taxon>Acanthomorphata</taxon>
        <taxon>Eupercaria</taxon>
        <taxon>Perciformes</taxon>
        <taxon>Cottioidei</taxon>
        <taxon>Cottales</taxon>
        <taxon>Liparidae</taxon>
        <taxon>Liparis</taxon>
    </lineage>
</organism>
<accession>A0A4Z2HIN4</accession>
<evidence type="ECO:0000313" key="3">
    <source>
        <dbReference type="Proteomes" id="UP000314294"/>
    </source>
</evidence>